<dbReference type="PANTHER" id="PTHR21261:SF17">
    <property type="entry name" value="BEAT VI"/>
    <property type="match status" value="1"/>
</dbReference>
<dbReference type="InterPro" id="IPR013783">
    <property type="entry name" value="Ig-like_fold"/>
</dbReference>
<dbReference type="SMART" id="SM00409">
    <property type="entry name" value="IG"/>
    <property type="match status" value="1"/>
</dbReference>
<evidence type="ECO:0000259" key="3">
    <source>
        <dbReference type="PROSITE" id="PS50835"/>
    </source>
</evidence>
<proteinExistence type="predicted"/>
<feature type="region of interest" description="Disordered" evidence="1">
    <location>
        <begin position="266"/>
        <end position="285"/>
    </location>
</feature>
<organism evidence="4 5">
    <name type="scientific">Hermetia illucens</name>
    <name type="common">Black soldier fly</name>
    <dbReference type="NCBI Taxonomy" id="343691"/>
    <lineage>
        <taxon>Eukaryota</taxon>
        <taxon>Metazoa</taxon>
        <taxon>Ecdysozoa</taxon>
        <taxon>Arthropoda</taxon>
        <taxon>Hexapoda</taxon>
        <taxon>Insecta</taxon>
        <taxon>Pterygota</taxon>
        <taxon>Neoptera</taxon>
        <taxon>Endopterygota</taxon>
        <taxon>Diptera</taxon>
        <taxon>Brachycera</taxon>
        <taxon>Stratiomyomorpha</taxon>
        <taxon>Stratiomyidae</taxon>
        <taxon>Hermetiinae</taxon>
        <taxon>Hermetia</taxon>
    </lineage>
</organism>
<feature type="chain" id="PRO_5030537784" description="Ig-like domain-containing protein" evidence="2">
    <location>
        <begin position="24"/>
        <end position="323"/>
    </location>
</feature>
<dbReference type="OMA" id="CGKVRRA"/>
<dbReference type="AlphaFoldDB" id="A0A7R8UPR3"/>
<protein>
    <recommendedName>
        <fullName evidence="3">Ig-like domain-containing protein</fullName>
    </recommendedName>
</protein>
<dbReference type="OrthoDB" id="6343941at2759"/>
<accession>A0A7R8UPR3</accession>
<dbReference type="Gene3D" id="2.60.40.10">
    <property type="entry name" value="Immunoglobulins"/>
    <property type="match status" value="1"/>
</dbReference>
<dbReference type="SUPFAM" id="SSF48726">
    <property type="entry name" value="Immunoglobulin"/>
    <property type="match status" value="1"/>
</dbReference>
<dbReference type="Proteomes" id="UP000594454">
    <property type="component" value="Chromosome 3"/>
</dbReference>
<dbReference type="InterPro" id="IPR013106">
    <property type="entry name" value="Ig_V-set"/>
</dbReference>
<keyword evidence="5" id="KW-1185">Reference proteome</keyword>
<dbReference type="FunFam" id="2.60.40.10:FF:000437">
    <property type="entry name" value="Beat-IIIc, isoform A"/>
    <property type="match status" value="1"/>
</dbReference>
<dbReference type="InParanoid" id="A0A7R8UPR3"/>
<dbReference type="EMBL" id="LR899011">
    <property type="protein sequence ID" value="CAD7084656.1"/>
    <property type="molecule type" value="Genomic_DNA"/>
</dbReference>
<gene>
    <name evidence="4" type="ORF">HERILL_LOCUS7539</name>
</gene>
<sequence length="323" mass="36672">MESKGLKPFNWFALFNLFAQVICLKDLHVSVPEAVAVGDRVTLSCFYDLENAALYSVRWYFENEEFYRYVPKEQPPTRVFKVFDIPVDVQKSTEHRVVIRSVTRSHSGSYMCEVSADAPLFHTESSSGTMLVADLPKSEPIITIQGMTGMESKRFVNRHETFKAHCTSGPSHPAVNFTWFVNGIKLPPTHFGLRDTNDFLNAVSMTESWSELLVQVDNHILTPSNRKLIVRCETNIYSLYRGAAQVELFVLWDPREAFWHDGGKVSPTIDQRGNRGDPDNSPLTGGVANHHRESLIFKFKHNLIDTIQSLVATLFFSVLLVML</sequence>
<evidence type="ECO:0000313" key="4">
    <source>
        <dbReference type="EMBL" id="CAD7084656.1"/>
    </source>
</evidence>
<keyword evidence="2" id="KW-0732">Signal</keyword>
<dbReference type="InterPro" id="IPR003599">
    <property type="entry name" value="Ig_sub"/>
</dbReference>
<dbReference type="Pfam" id="PF07686">
    <property type="entry name" value="V-set"/>
    <property type="match status" value="1"/>
</dbReference>
<dbReference type="PANTHER" id="PTHR21261">
    <property type="entry name" value="BEAT PROTEIN"/>
    <property type="match status" value="1"/>
</dbReference>
<dbReference type="PROSITE" id="PS50835">
    <property type="entry name" value="IG_LIKE"/>
    <property type="match status" value="1"/>
</dbReference>
<name>A0A7R8UPR3_HERIL</name>
<evidence type="ECO:0000256" key="1">
    <source>
        <dbReference type="SAM" id="MobiDB-lite"/>
    </source>
</evidence>
<dbReference type="InterPro" id="IPR036179">
    <property type="entry name" value="Ig-like_dom_sf"/>
</dbReference>
<feature type="domain" description="Ig-like" evidence="3">
    <location>
        <begin position="38"/>
        <end position="133"/>
    </location>
</feature>
<feature type="signal peptide" evidence="2">
    <location>
        <begin position="1"/>
        <end position="23"/>
    </location>
</feature>
<reference evidence="4 5" key="1">
    <citation type="submission" date="2020-11" db="EMBL/GenBank/DDBJ databases">
        <authorList>
            <person name="Wallbank WR R."/>
            <person name="Pardo Diaz C."/>
            <person name="Kozak K."/>
            <person name="Martin S."/>
            <person name="Jiggins C."/>
            <person name="Moest M."/>
            <person name="Warren A I."/>
            <person name="Generalovic N T."/>
            <person name="Byers J.R.P. K."/>
            <person name="Montejo-Kovacevich G."/>
            <person name="Yen C E."/>
        </authorList>
    </citation>
    <scope>NUCLEOTIDE SEQUENCE [LARGE SCALE GENOMIC DNA]</scope>
</reference>
<evidence type="ECO:0000313" key="5">
    <source>
        <dbReference type="Proteomes" id="UP000594454"/>
    </source>
</evidence>
<dbReference type="InterPro" id="IPR007110">
    <property type="entry name" value="Ig-like_dom"/>
</dbReference>
<evidence type="ECO:0000256" key="2">
    <source>
        <dbReference type="SAM" id="SignalP"/>
    </source>
</evidence>